<keyword evidence="1" id="KW-1133">Transmembrane helix</keyword>
<feature type="transmembrane region" description="Helical" evidence="1">
    <location>
        <begin position="7"/>
        <end position="27"/>
    </location>
</feature>
<organism evidence="2">
    <name type="scientific">marine sediment metagenome</name>
    <dbReference type="NCBI Taxonomy" id="412755"/>
    <lineage>
        <taxon>unclassified sequences</taxon>
        <taxon>metagenomes</taxon>
        <taxon>ecological metagenomes</taxon>
    </lineage>
</organism>
<evidence type="ECO:0000313" key="2">
    <source>
        <dbReference type="EMBL" id="GAG10869.1"/>
    </source>
</evidence>
<reference evidence="2" key="1">
    <citation type="journal article" date="2014" name="Front. Microbiol.">
        <title>High frequency of phylogenetically diverse reductive dehalogenase-homologous genes in deep subseafloor sedimentary metagenomes.</title>
        <authorList>
            <person name="Kawai M."/>
            <person name="Futagami T."/>
            <person name="Toyoda A."/>
            <person name="Takaki Y."/>
            <person name="Nishi S."/>
            <person name="Hori S."/>
            <person name="Arai W."/>
            <person name="Tsubouchi T."/>
            <person name="Morono Y."/>
            <person name="Uchiyama I."/>
            <person name="Ito T."/>
            <person name="Fujiyama A."/>
            <person name="Inagaki F."/>
            <person name="Takami H."/>
        </authorList>
    </citation>
    <scope>NUCLEOTIDE SEQUENCE</scope>
    <source>
        <strain evidence="2">Expedition CK06-06</strain>
    </source>
</reference>
<gene>
    <name evidence="2" type="ORF">S01H1_44872</name>
</gene>
<name>X0UYF1_9ZZZZ</name>
<comment type="caution">
    <text evidence="2">The sequence shown here is derived from an EMBL/GenBank/DDBJ whole genome shotgun (WGS) entry which is preliminary data.</text>
</comment>
<keyword evidence="1" id="KW-0812">Transmembrane</keyword>
<sequence length="125" mass="13442">MNLKRVMIFTALMFAAMAAIAVPFSLIQRSLILGGDQVPLWLTVGPVVAVTVAAGWVFFSLAAREPERPYEHAWAVWGVSMAIAFCISVLVIGVPIGYWLLNSIPFALALLVGVPLGRRHPKGAA</sequence>
<feature type="transmembrane region" description="Helical" evidence="1">
    <location>
        <begin position="98"/>
        <end position="117"/>
    </location>
</feature>
<feature type="transmembrane region" description="Helical" evidence="1">
    <location>
        <begin position="39"/>
        <end position="62"/>
    </location>
</feature>
<evidence type="ECO:0000256" key="1">
    <source>
        <dbReference type="SAM" id="Phobius"/>
    </source>
</evidence>
<feature type="transmembrane region" description="Helical" evidence="1">
    <location>
        <begin position="74"/>
        <end position="92"/>
    </location>
</feature>
<protein>
    <submittedName>
        <fullName evidence="2">Uncharacterized protein</fullName>
    </submittedName>
</protein>
<dbReference type="AlphaFoldDB" id="X0UYF1"/>
<accession>X0UYF1</accession>
<proteinExistence type="predicted"/>
<dbReference type="EMBL" id="BARS01028642">
    <property type="protein sequence ID" value="GAG10869.1"/>
    <property type="molecule type" value="Genomic_DNA"/>
</dbReference>
<keyword evidence="1" id="KW-0472">Membrane</keyword>